<sequence length="104" mass="11402">MVVMAEALSPTRATVANGEVAASQLCLIRNTPFTREGQSTNNLQDAMLVISREDITESITTRRAVSASTPNEEVKMTLSKLRHTSTLCLTITTTITTWNHTHLT</sequence>
<name>A0A5B7FN70_PORTR</name>
<evidence type="ECO:0000313" key="2">
    <source>
        <dbReference type="Proteomes" id="UP000324222"/>
    </source>
</evidence>
<dbReference type="Proteomes" id="UP000324222">
    <property type="component" value="Unassembled WGS sequence"/>
</dbReference>
<keyword evidence="2" id="KW-1185">Reference proteome</keyword>
<accession>A0A5B7FN70</accession>
<evidence type="ECO:0000313" key="1">
    <source>
        <dbReference type="EMBL" id="MPC46669.1"/>
    </source>
</evidence>
<dbReference type="EMBL" id="VSRR010007317">
    <property type="protein sequence ID" value="MPC46669.1"/>
    <property type="molecule type" value="Genomic_DNA"/>
</dbReference>
<proteinExistence type="predicted"/>
<protein>
    <submittedName>
        <fullName evidence="1">Uncharacterized protein</fullName>
    </submittedName>
</protein>
<comment type="caution">
    <text evidence="1">The sequence shown here is derived from an EMBL/GenBank/DDBJ whole genome shotgun (WGS) entry which is preliminary data.</text>
</comment>
<reference evidence="1 2" key="1">
    <citation type="submission" date="2019-05" db="EMBL/GenBank/DDBJ databases">
        <title>Another draft genome of Portunus trituberculatus and its Hox gene families provides insights of decapod evolution.</title>
        <authorList>
            <person name="Jeong J.-H."/>
            <person name="Song I."/>
            <person name="Kim S."/>
            <person name="Choi T."/>
            <person name="Kim D."/>
            <person name="Ryu S."/>
            <person name="Kim W."/>
        </authorList>
    </citation>
    <scope>NUCLEOTIDE SEQUENCE [LARGE SCALE GENOMIC DNA]</scope>
    <source>
        <tissue evidence="1">Muscle</tissue>
    </source>
</reference>
<gene>
    <name evidence="1" type="ORF">E2C01_040394</name>
</gene>
<dbReference type="AlphaFoldDB" id="A0A5B7FN70"/>
<organism evidence="1 2">
    <name type="scientific">Portunus trituberculatus</name>
    <name type="common">Swimming crab</name>
    <name type="synonym">Neptunus trituberculatus</name>
    <dbReference type="NCBI Taxonomy" id="210409"/>
    <lineage>
        <taxon>Eukaryota</taxon>
        <taxon>Metazoa</taxon>
        <taxon>Ecdysozoa</taxon>
        <taxon>Arthropoda</taxon>
        <taxon>Crustacea</taxon>
        <taxon>Multicrustacea</taxon>
        <taxon>Malacostraca</taxon>
        <taxon>Eumalacostraca</taxon>
        <taxon>Eucarida</taxon>
        <taxon>Decapoda</taxon>
        <taxon>Pleocyemata</taxon>
        <taxon>Brachyura</taxon>
        <taxon>Eubrachyura</taxon>
        <taxon>Portunoidea</taxon>
        <taxon>Portunidae</taxon>
        <taxon>Portuninae</taxon>
        <taxon>Portunus</taxon>
    </lineage>
</organism>